<dbReference type="PANTHER" id="PTHR10644">
    <property type="entry name" value="DNA REPAIR/RNA PROCESSING CPSF FAMILY"/>
    <property type="match status" value="1"/>
</dbReference>
<protein>
    <recommendedName>
        <fullName evidence="9">DNA damage-binding protein 1</fullName>
    </recommendedName>
</protein>
<evidence type="ECO:0000259" key="4">
    <source>
        <dbReference type="Pfam" id="PF03178"/>
    </source>
</evidence>
<dbReference type="RefSeq" id="XP_043005072.1">
    <property type="nucleotide sequence ID" value="XM_043157704.1"/>
</dbReference>
<dbReference type="Pfam" id="PF10433">
    <property type="entry name" value="Beta-prop_RSE1_1st"/>
    <property type="match status" value="1"/>
</dbReference>
<name>A0A9P7RRR8_9AGAR</name>
<comment type="caution">
    <text evidence="7">The sequence shown here is derived from an EMBL/GenBank/DDBJ whole genome shotgun (WGS) entry which is preliminary data.</text>
</comment>
<keyword evidence="8" id="KW-1185">Reference proteome</keyword>
<dbReference type="Pfam" id="PF03178">
    <property type="entry name" value="CPSF_A"/>
    <property type="match status" value="1"/>
</dbReference>
<evidence type="ECO:0000256" key="3">
    <source>
        <dbReference type="SAM" id="MobiDB-lite"/>
    </source>
</evidence>
<evidence type="ECO:0000256" key="2">
    <source>
        <dbReference type="ARBA" id="ARBA00023242"/>
    </source>
</evidence>
<dbReference type="Pfam" id="PF23726">
    <property type="entry name" value="Beta-prop_RSE1_2nd"/>
    <property type="match status" value="1"/>
</dbReference>
<dbReference type="InterPro" id="IPR036322">
    <property type="entry name" value="WD40_repeat_dom_sf"/>
</dbReference>
<dbReference type="InterPro" id="IPR058543">
    <property type="entry name" value="Beta-prop_RSE1/DDB1/CPSF1_2nd"/>
</dbReference>
<dbReference type="InterPro" id="IPR018846">
    <property type="entry name" value="Beta-prop_RSE1/DDB1/CPSF1_1st"/>
</dbReference>
<dbReference type="EMBL" id="CM032188">
    <property type="protein sequence ID" value="KAG7088601.1"/>
    <property type="molecule type" value="Genomic_DNA"/>
</dbReference>
<keyword evidence="2" id="KW-0539">Nucleus</keyword>
<dbReference type="Gene3D" id="2.130.10.10">
    <property type="entry name" value="YVTN repeat-like/Quinoprotein amine dehydrogenase"/>
    <property type="match status" value="3"/>
</dbReference>
<sequence>MPSTRVAATFHPSSSVLASTTCSLSSRNLRHLVVGKLDRLEVYSIRPDKLELECTYQLTGKLSTLKAIPVSQHRCNILVLLDHPDPATLFLSYLEPSESDRARLVLISREDLYERGIRPAEFFMNVVVHPNGKVAIVSCYTRRLKVILISEGAPESYNDIQVPEISNILDIAFLPINPLSDIYTLSILLQDHKLNFQLVSRDLSAGSSAVDLLDASESLRPTAIPKSILPYLSSDCLPKLVALYPQKTDPKFLGGILVIGGRKIALYECEPRPDSFVKGKRKRSIKEPERHDGSGNKSTGTDLKDRKPIAVLQWPWGDVSAAAPIDSAGERILIGDRFGRFSILSTASVNADGLILIPLGETSSPTTISYLDNQVVFIGSHHGDSQVIKIHAQSISSDDKPTLEIPPRVGTVPKGALEKGKGRAIDEDDDVFTNGRVVSNRGAYLTVLQTFKNIAPILDAVLTDVDGSGQPQIVTCSGGANTGSVNVVRMGADFDELAAVTGLENVTNVWPIRTSFRSLTHSHIVVSTLDETHIFRITSGETLSRVEAVNSFVLDEATICVKNVAQRGSTGYQDSLLVVQVTDAAAHLLEYDPASDQWWERDTLRDDSINVAASINPSQILIARKGGKLMGYTLEVQGHIKKFKPVLQSQLEYWDGNPKEGDPNHVQRHDWRLSEISAVSVNPMNETAFFTNHVAVAFWQTHQIKIYAYKDTGFSFVSQSPPLPAPVRSLLFYNFGTDANTSGQDHRPCLVAGLSNGLVVSFSCIGKGKELKDMKVISLGDSAVSLSPCQIDGRRTVLACGNKSAILAWDKSRLQHSPVLLKDINSVHHFNSDRYPNSIILGTSSGIHIGRVQNIHKMHVRGISLGFQTPRKIVHLPALKVFGVVTERNEPVGAGDDDQMSSEFLILDDTTFEVLSRFTCYHDEFAMSLTTMTCTFVEPDETRSFFCLGTAVINPSDLEPKEGRIVILGTNSASSSNLSLADHVKLRVNGGVYSMGVINGLLAAAVNSSVILYRLEREPLGFRLQKLAEWNHTYVMANIVITGEHLVAADYLQSVSLLKLVDNSKFATIARDYSPLNPIAVSTFDERKIIGADHNLNLFSFSLHQEGNRKFLKRDGHYHVGEVVSKFLPGSIVPTSTEKRMQPTHIFCTNTGRIGVIVDVSDASLATELSLLEIGLAALHTEESHAKYRAPRMSLGRSDADEPAYGFIDGDFLEQLLPLVEDASNHDQVRKVFATSIDSSRIRSGKEEIYEALENLRNMH</sequence>
<feature type="region of interest" description="Disordered" evidence="3">
    <location>
        <begin position="276"/>
        <end position="303"/>
    </location>
</feature>
<accession>A0A9P7RRR8</accession>
<proteinExistence type="predicted"/>
<evidence type="ECO:0000259" key="5">
    <source>
        <dbReference type="Pfam" id="PF10433"/>
    </source>
</evidence>
<gene>
    <name evidence="7" type="ORF">E1B28_012575</name>
</gene>
<evidence type="ECO:0000313" key="8">
    <source>
        <dbReference type="Proteomes" id="UP001049176"/>
    </source>
</evidence>
<comment type="subcellular location">
    <subcellularLocation>
        <location evidence="1">Nucleus</location>
    </subcellularLocation>
</comment>
<evidence type="ECO:0008006" key="9">
    <source>
        <dbReference type="Google" id="ProtNLM"/>
    </source>
</evidence>
<dbReference type="GO" id="GO:0003676">
    <property type="term" value="F:nucleic acid binding"/>
    <property type="evidence" value="ECO:0007669"/>
    <property type="project" value="InterPro"/>
</dbReference>
<dbReference type="Proteomes" id="UP001049176">
    <property type="component" value="Chromosome 8"/>
</dbReference>
<feature type="domain" description="RSE1/DDB1/CPSF1 first beta-propeller" evidence="5">
    <location>
        <begin position="16"/>
        <end position="403"/>
    </location>
</feature>
<evidence type="ECO:0000256" key="1">
    <source>
        <dbReference type="ARBA" id="ARBA00004123"/>
    </source>
</evidence>
<dbReference type="OrthoDB" id="433457at2759"/>
<feature type="domain" description="RSE1/DDB1/CPSF1 second beta-propeller" evidence="6">
    <location>
        <begin position="500"/>
        <end position="851"/>
    </location>
</feature>
<dbReference type="InterPro" id="IPR004871">
    <property type="entry name" value="RSE1/DDB1/CPSF1_C"/>
</dbReference>
<feature type="compositionally biased region" description="Basic and acidic residues" evidence="3">
    <location>
        <begin position="285"/>
        <end position="294"/>
    </location>
</feature>
<dbReference type="KEGG" id="more:E1B28_012575"/>
<reference evidence="7" key="1">
    <citation type="journal article" date="2021" name="Genome Biol. Evol.">
        <title>The assembled and annotated genome of the fairy-ring fungus Marasmius oreades.</title>
        <authorList>
            <person name="Hiltunen M."/>
            <person name="Ament-Velasquez S.L."/>
            <person name="Johannesson H."/>
        </authorList>
    </citation>
    <scope>NUCLEOTIDE SEQUENCE</scope>
    <source>
        <strain evidence="7">03SP1</strain>
    </source>
</reference>
<evidence type="ECO:0000313" key="7">
    <source>
        <dbReference type="EMBL" id="KAG7088601.1"/>
    </source>
</evidence>
<organism evidence="7 8">
    <name type="scientific">Marasmius oreades</name>
    <name type="common">fairy-ring Marasmius</name>
    <dbReference type="NCBI Taxonomy" id="181124"/>
    <lineage>
        <taxon>Eukaryota</taxon>
        <taxon>Fungi</taxon>
        <taxon>Dikarya</taxon>
        <taxon>Basidiomycota</taxon>
        <taxon>Agaricomycotina</taxon>
        <taxon>Agaricomycetes</taxon>
        <taxon>Agaricomycetidae</taxon>
        <taxon>Agaricales</taxon>
        <taxon>Marasmiineae</taxon>
        <taxon>Marasmiaceae</taxon>
        <taxon>Marasmius</taxon>
    </lineage>
</organism>
<dbReference type="GO" id="GO:0005634">
    <property type="term" value="C:nucleus"/>
    <property type="evidence" value="ECO:0007669"/>
    <property type="project" value="UniProtKB-SubCell"/>
</dbReference>
<dbReference type="GeneID" id="66081650"/>
<dbReference type="InterPro" id="IPR050358">
    <property type="entry name" value="RSE1/DDB1/CFT1"/>
</dbReference>
<feature type="domain" description="RSE1/DDB1/CPSF1 C-terminal" evidence="4">
    <location>
        <begin position="902"/>
        <end position="1217"/>
    </location>
</feature>
<dbReference type="AlphaFoldDB" id="A0A9P7RRR8"/>
<evidence type="ECO:0000259" key="6">
    <source>
        <dbReference type="Pfam" id="PF23726"/>
    </source>
</evidence>
<dbReference type="InterPro" id="IPR015943">
    <property type="entry name" value="WD40/YVTN_repeat-like_dom_sf"/>
</dbReference>
<dbReference type="SUPFAM" id="SSF50978">
    <property type="entry name" value="WD40 repeat-like"/>
    <property type="match status" value="1"/>
</dbReference>
<dbReference type="Gene3D" id="1.10.150.910">
    <property type="match status" value="1"/>
</dbReference>